<gene>
    <name evidence="1" type="ORF">PAXINDRAFT_76356</name>
</gene>
<accession>A0A0C9U9T0</accession>
<keyword evidence="2" id="KW-1185">Reference proteome</keyword>
<dbReference type="EMBL" id="KN819335">
    <property type="protein sequence ID" value="KIJ15701.1"/>
    <property type="molecule type" value="Genomic_DNA"/>
</dbReference>
<protein>
    <submittedName>
        <fullName evidence="1">Uncharacterized protein</fullName>
    </submittedName>
</protein>
<dbReference type="AlphaFoldDB" id="A0A0C9U9T0"/>
<sequence>YHKVLTFGCDTVRHFCSNSSEMKKTLRICYCLKCAILVFKNLLPEPYNTSVLKLLFLLCHWHGLAKLCMNTDDTLALMDSVTVKLGHHLQEFMAEMCPAFPTKELHREAEHQSWGTIWKYGGDPTASSHSEPSTNAGRRLKTFNLQTYKLHALGDYTAQIWAYGTTDSISTQPVHRLSSSSS</sequence>
<evidence type="ECO:0000313" key="2">
    <source>
        <dbReference type="Proteomes" id="UP000053647"/>
    </source>
</evidence>
<proteinExistence type="predicted"/>
<reference evidence="2" key="2">
    <citation type="submission" date="2015-01" db="EMBL/GenBank/DDBJ databases">
        <title>Evolutionary Origins and Diversification of the Mycorrhizal Mutualists.</title>
        <authorList>
            <consortium name="DOE Joint Genome Institute"/>
            <consortium name="Mycorrhizal Genomics Consortium"/>
            <person name="Kohler A."/>
            <person name="Kuo A."/>
            <person name="Nagy L.G."/>
            <person name="Floudas D."/>
            <person name="Copeland A."/>
            <person name="Barry K.W."/>
            <person name="Cichocki N."/>
            <person name="Veneault-Fourrey C."/>
            <person name="LaButti K."/>
            <person name="Lindquist E.A."/>
            <person name="Lipzen A."/>
            <person name="Lundell T."/>
            <person name="Morin E."/>
            <person name="Murat C."/>
            <person name="Riley R."/>
            <person name="Ohm R."/>
            <person name="Sun H."/>
            <person name="Tunlid A."/>
            <person name="Henrissat B."/>
            <person name="Grigoriev I.V."/>
            <person name="Hibbett D.S."/>
            <person name="Martin F."/>
        </authorList>
    </citation>
    <scope>NUCLEOTIDE SEQUENCE [LARGE SCALE GENOMIC DNA]</scope>
    <source>
        <strain evidence="2">ATCC 200175</strain>
    </source>
</reference>
<organism evidence="1 2">
    <name type="scientific">Paxillus involutus ATCC 200175</name>
    <dbReference type="NCBI Taxonomy" id="664439"/>
    <lineage>
        <taxon>Eukaryota</taxon>
        <taxon>Fungi</taxon>
        <taxon>Dikarya</taxon>
        <taxon>Basidiomycota</taxon>
        <taxon>Agaricomycotina</taxon>
        <taxon>Agaricomycetes</taxon>
        <taxon>Agaricomycetidae</taxon>
        <taxon>Boletales</taxon>
        <taxon>Paxilineae</taxon>
        <taxon>Paxillaceae</taxon>
        <taxon>Paxillus</taxon>
    </lineage>
</organism>
<dbReference type="HOGENOM" id="CLU_101491_0_0_1"/>
<name>A0A0C9U9T0_PAXIN</name>
<reference evidence="1 2" key="1">
    <citation type="submission" date="2014-06" db="EMBL/GenBank/DDBJ databases">
        <authorList>
            <consortium name="DOE Joint Genome Institute"/>
            <person name="Kuo A."/>
            <person name="Kohler A."/>
            <person name="Nagy L.G."/>
            <person name="Floudas D."/>
            <person name="Copeland A."/>
            <person name="Barry K.W."/>
            <person name="Cichocki N."/>
            <person name="Veneault-Fourrey C."/>
            <person name="LaButti K."/>
            <person name="Lindquist E.A."/>
            <person name="Lipzen A."/>
            <person name="Lundell T."/>
            <person name="Morin E."/>
            <person name="Murat C."/>
            <person name="Sun H."/>
            <person name="Tunlid A."/>
            <person name="Henrissat B."/>
            <person name="Grigoriev I.V."/>
            <person name="Hibbett D.S."/>
            <person name="Martin F."/>
            <person name="Nordberg H.P."/>
            <person name="Cantor M.N."/>
            <person name="Hua S.X."/>
        </authorList>
    </citation>
    <scope>NUCLEOTIDE SEQUENCE [LARGE SCALE GENOMIC DNA]</scope>
    <source>
        <strain evidence="1 2">ATCC 200175</strain>
    </source>
</reference>
<dbReference type="OrthoDB" id="3269417at2759"/>
<dbReference type="Proteomes" id="UP000053647">
    <property type="component" value="Unassembled WGS sequence"/>
</dbReference>
<feature type="non-terminal residue" evidence="1">
    <location>
        <position position="1"/>
    </location>
</feature>
<evidence type="ECO:0000313" key="1">
    <source>
        <dbReference type="EMBL" id="KIJ15701.1"/>
    </source>
</evidence>